<dbReference type="InterPro" id="IPR056937">
    <property type="entry name" value="YqbQ/XkdQ"/>
</dbReference>
<keyword evidence="3" id="KW-1185">Reference proteome</keyword>
<reference evidence="2 3" key="1">
    <citation type="submission" date="2024-08" db="EMBL/GenBank/DDBJ databases">
        <title>Clostridium lapicellarii sp. nov., and Clostridium renhuaiense sp. nov., two species isolated from the mud in a fermentation cellar used for producing sauce-flavour Chinese liquors.</title>
        <authorList>
            <person name="Yang F."/>
            <person name="Wang H."/>
            <person name="Chen L.Q."/>
            <person name="Zhou N."/>
            <person name="Lu J.J."/>
            <person name="Pu X.X."/>
            <person name="Wan B."/>
            <person name="Wang L."/>
            <person name="Liu S.J."/>
        </authorList>
    </citation>
    <scope>NUCLEOTIDE SEQUENCE [LARGE SCALE GENOMIC DNA]</scope>
    <source>
        <strain evidence="2 3">MT-113</strain>
    </source>
</reference>
<sequence length="325" mass="36827">MWYLKTDYMVNGDNDGKFRDIMQYSNNLKWTDDIDTLAVSLEFDSLLDLAEGRSHIMLKKDSSLVFYGVITKKTNKDKQSSYTAQDYAFYLNKNEDIVQFNNADAKTAIYQLLGKYYISGAVLPLATKITKFYKGKTISDIIKDIVSQCSSEIGEDVFMEMRGIVLWVDKVSNLKLDCKYILGNDFSVDRSMEEMYNAVTVSSNSESEAAILAHVEDNDNIKTFGRMTKVLSVDSQNESQARNTAQNYLNAYDATKRELTFNVVDVYGCENLRANRKLNVQIPKYGVSGYYKVKSAEHTLADNIHKISVTIDFSNASFNDPTQSS</sequence>
<proteinExistence type="predicted"/>
<organism evidence="2 3">
    <name type="scientific">Clostridium lapidicellarium</name>
    <dbReference type="NCBI Taxonomy" id="3240931"/>
    <lineage>
        <taxon>Bacteria</taxon>
        <taxon>Bacillati</taxon>
        <taxon>Bacillota</taxon>
        <taxon>Clostridia</taxon>
        <taxon>Eubacteriales</taxon>
        <taxon>Clostridiaceae</taxon>
        <taxon>Clostridium</taxon>
    </lineage>
</organism>
<dbReference type="RefSeq" id="WP_369868735.1">
    <property type="nucleotide sequence ID" value="NZ_JBGFFE010000007.1"/>
</dbReference>
<accession>A0ABV4DVR5</accession>
<evidence type="ECO:0000313" key="3">
    <source>
        <dbReference type="Proteomes" id="UP001565220"/>
    </source>
</evidence>
<protein>
    <recommendedName>
        <fullName evidence="1">YqbQ/XkdQ domain-containing protein</fullName>
    </recommendedName>
</protein>
<feature type="domain" description="YqbQ/XkdQ" evidence="1">
    <location>
        <begin position="29"/>
        <end position="311"/>
    </location>
</feature>
<gene>
    <name evidence="2" type="ORF">AB8S09_06725</name>
</gene>
<name>A0ABV4DVR5_9CLOT</name>
<evidence type="ECO:0000259" key="1">
    <source>
        <dbReference type="Pfam" id="PF24032"/>
    </source>
</evidence>
<evidence type="ECO:0000313" key="2">
    <source>
        <dbReference type="EMBL" id="MEY8763333.1"/>
    </source>
</evidence>
<dbReference type="Proteomes" id="UP001565220">
    <property type="component" value="Unassembled WGS sequence"/>
</dbReference>
<dbReference type="EMBL" id="JBGFFE010000007">
    <property type="protein sequence ID" value="MEY8763333.1"/>
    <property type="molecule type" value="Genomic_DNA"/>
</dbReference>
<dbReference type="Pfam" id="PF24032">
    <property type="entry name" value="YQBQ"/>
    <property type="match status" value="1"/>
</dbReference>
<comment type="caution">
    <text evidence="2">The sequence shown here is derived from an EMBL/GenBank/DDBJ whole genome shotgun (WGS) entry which is preliminary data.</text>
</comment>